<proteinExistence type="inferred from homology"/>
<dbReference type="SUPFAM" id="SSF52540">
    <property type="entry name" value="P-loop containing nucleoside triphosphate hydrolases"/>
    <property type="match status" value="1"/>
</dbReference>
<dbReference type="PANTHER" id="PTHR14143:SF1">
    <property type="entry name" value="IRG-TYPE G DOMAIN-CONTAINING PROTEIN"/>
    <property type="match status" value="1"/>
</dbReference>
<dbReference type="Pfam" id="PF05049">
    <property type="entry name" value="IIGP"/>
    <property type="match status" value="1"/>
</dbReference>
<dbReference type="Proteomes" id="UP001447188">
    <property type="component" value="Unassembled WGS sequence"/>
</dbReference>
<feature type="compositionally biased region" description="Polar residues" evidence="3">
    <location>
        <begin position="417"/>
        <end position="430"/>
    </location>
</feature>
<name>A0ABR3GTJ8_9PEZI</name>
<feature type="domain" description="IRG-type G" evidence="4">
    <location>
        <begin position="131"/>
        <end position="330"/>
    </location>
</feature>
<feature type="compositionally biased region" description="Basic residues" evidence="3">
    <location>
        <begin position="352"/>
        <end position="363"/>
    </location>
</feature>
<protein>
    <submittedName>
        <fullName evidence="5">Interferon-inducible GTPase (IIGP)</fullName>
    </submittedName>
</protein>
<dbReference type="Gene3D" id="3.40.50.300">
    <property type="entry name" value="P-loop containing nucleotide triphosphate hydrolases"/>
    <property type="match status" value="2"/>
</dbReference>
<keyword evidence="6" id="KW-1185">Reference proteome</keyword>
<dbReference type="PANTHER" id="PTHR14143">
    <property type="entry name" value="INTERFERON-INDUCIBLE GTPASE FAMILY MEMBER"/>
    <property type="match status" value="1"/>
</dbReference>
<dbReference type="PROSITE" id="PS51716">
    <property type="entry name" value="G_IRG"/>
    <property type="match status" value="1"/>
</dbReference>
<evidence type="ECO:0000256" key="2">
    <source>
        <dbReference type="SAM" id="Coils"/>
    </source>
</evidence>
<gene>
    <name evidence="5" type="primary">Ifggb1_1</name>
    <name evidence="5" type="ORF">Q9L58_001924</name>
</gene>
<accession>A0ABR3GTJ8</accession>
<dbReference type="InterPro" id="IPR007743">
    <property type="entry name" value="Immunity-related_GTPase-like"/>
</dbReference>
<dbReference type="InterPro" id="IPR030385">
    <property type="entry name" value="G_IRG_dom"/>
</dbReference>
<sequence>MQVAMAALEVLEAGMIEYRTENARQAEETRRVEDEDRRIKELRQVAEAKRAEDERLLAEAANEERRIETAKTLQATIEAEETTARITIEKEKLQQTCLETRRQYSQKVRLAMWPFLQEYETAGGGIQYDPSTFMFAVAGFTGTGKSSIINIFLNLPPNHKDGARTGIKETTRTITRYPDPGDKPPRTWTVWHDVPGAGTVNIPISRYFNNQCLFLMDVVLILVGDRVTEIDLEILSQCRSFDIPSMIIRSKSDAHIDNMAKSRAEETDVEIDDALRSACREEYIAETRENIATQLLENCLPPQYVYLVSCLPAKPFRNAYSSFAGGPTYEGFPTFIDEMKLIQDLMVAANRRRDRRTPGRRGNIRQGVAPGDVSAGGIALGTESYSTDKSQSVKEPARARIKDEAAGSTRWGKQYSWGHQQESTGSQSSPGKYIPPGRKPLSQSTKPTEIVPNNPRQNTTEIKPTLTPIQGAITTITLALARPSPVFLSAEILRVLTSMLMGRNLAIYINSTLQALAKPLNLRSVVCAGGGKVPKGYQHIVSGTPARVAHLIANGNLQMGKVRTLVLNMEQDIPQNLHQQIYDVYRHLPPDIMILRGIMEISSTGSK</sequence>
<evidence type="ECO:0000259" key="4">
    <source>
        <dbReference type="PROSITE" id="PS51716"/>
    </source>
</evidence>
<evidence type="ECO:0000256" key="3">
    <source>
        <dbReference type="SAM" id="MobiDB-lite"/>
    </source>
</evidence>
<keyword evidence="2" id="KW-0175">Coiled coil</keyword>
<reference evidence="5 6" key="1">
    <citation type="submission" date="2024-02" db="EMBL/GenBank/DDBJ databases">
        <title>Discinaceae phylogenomics.</title>
        <authorList>
            <person name="Dirks A.C."/>
            <person name="James T.Y."/>
        </authorList>
    </citation>
    <scope>NUCLEOTIDE SEQUENCE [LARGE SCALE GENOMIC DNA]</scope>
    <source>
        <strain evidence="5 6">ACD0624</strain>
    </source>
</reference>
<organism evidence="5 6">
    <name type="scientific">Discina gigas</name>
    <dbReference type="NCBI Taxonomy" id="1032678"/>
    <lineage>
        <taxon>Eukaryota</taxon>
        <taxon>Fungi</taxon>
        <taxon>Dikarya</taxon>
        <taxon>Ascomycota</taxon>
        <taxon>Pezizomycotina</taxon>
        <taxon>Pezizomycetes</taxon>
        <taxon>Pezizales</taxon>
        <taxon>Discinaceae</taxon>
        <taxon>Discina</taxon>
    </lineage>
</organism>
<dbReference type="InterPro" id="IPR027417">
    <property type="entry name" value="P-loop_NTPase"/>
</dbReference>
<comment type="caution">
    <text evidence="5">The sequence shown here is derived from an EMBL/GenBank/DDBJ whole genome shotgun (WGS) entry which is preliminary data.</text>
</comment>
<evidence type="ECO:0000256" key="1">
    <source>
        <dbReference type="ARBA" id="ARBA00005429"/>
    </source>
</evidence>
<feature type="region of interest" description="Disordered" evidence="3">
    <location>
        <begin position="352"/>
        <end position="462"/>
    </location>
</feature>
<feature type="coiled-coil region" evidence="2">
    <location>
        <begin position="25"/>
        <end position="80"/>
    </location>
</feature>
<comment type="similarity">
    <text evidence="1">Belongs to the TRAFAC class dynamin-like GTPase superfamily. IRG family.</text>
</comment>
<dbReference type="EMBL" id="JBBBZM010000015">
    <property type="protein sequence ID" value="KAL0639042.1"/>
    <property type="molecule type" value="Genomic_DNA"/>
</dbReference>
<evidence type="ECO:0000313" key="5">
    <source>
        <dbReference type="EMBL" id="KAL0639042.1"/>
    </source>
</evidence>
<evidence type="ECO:0000313" key="6">
    <source>
        <dbReference type="Proteomes" id="UP001447188"/>
    </source>
</evidence>
<feature type="compositionally biased region" description="Basic and acidic residues" evidence="3">
    <location>
        <begin position="391"/>
        <end position="405"/>
    </location>
</feature>